<dbReference type="InterPro" id="IPR011014">
    <property type="entry name" value="MscS_channel_TM-2"/>
</dbReference>
<dbReference type="RefSeq" id="WP_263073995.1">
    <property type="nucleotide sequence ID" value="NZ_JAOUSF010000005.1"/>
</dbReference>
<evidence type="ECO:0000259" key="8">
    <source>
        <dbReference type="Pfam" id="PF00924"/>
    </source>
</evidence>
<organism evidence="9 10">
    <name type="scientific">Perspicuibacillus lycopersici</name>
    <dbReference type="NCBI Taxonomy" id="1325689"/>
    <lineage>
        <taxon>Bacteria</taxon>
        <taxon>Bacillati</taxon>
        <taxon>Bacillota</taxon>
        <taxon>Bacilli</taxon>
        <taxon>Bacillales</taxon>
        <taxon>Bacillaceae</taxon>
        <taxon>Perspicuibacillus</taxon>
    </lineage>
</organism>
<dbReference type="Proteomes" id="UP001209318">
    <property type="component" value="Unassembled WGS sequence"/>
</dbReference>
<dbReference type="SUPFAM" id="SSF82689">
    <property type="entry name" value="Mechanosensitive channel protein MscS (YggB), C-terminal domain"/>
    <property type="match status" value="1"/>
</dbReference>
<protein>
    <submittedName>
        <fullName evidence="9">Mechanosensitive ion channel family protein</fullName>
    </submittedName>
</protein>
<sequence>MQDIIKQLILFFEIDWGNVLDYFLSLFFTTILTYFIIIVIRFVLHQFFKKTNFLDEKIEATIESVVKNTSNYIVFIVIIIAAIKPFIGNLRELIVAGGIIAAVIGFGAQKLINDLLSGIFMIFEKTIQKGDFVNINGEPEGGTIEEIGFRAIKIRLLNGKLVTIPNGEIRRMVNGSVEMRRIFESIIVSFHENPEKVTELLQEICDELNERHKGYLKRDKYTGEYVEPYRVYGLHSLDTSPYGLKFSITATVNDHDYTVAAQETKLLVAKRLYEDHILMPSRQIFLQNDGNHDFMH</sequence>
<evidence type="ECO:0000313" key="9">
    <source>
        <dbReference type="EMBL" id="MCU9614670.1"/>
    </source>
</evidence>
<dbReference type="Pfam" id="PF00924">
    <property type="entry name" value="MS_channel_2nd"/>
    <property type="match status" value="1"/>
</dbReference>
<dbReference type="Gene3D" id="2.30.30.60">
    <property type="match status" value="1"/>
</dbReference>
<dbReference type="Gene3D" id="3.30.70.100">
    <property type="match status" value="1"/>
</dbReference>
<evidence type="ECO:0000256" key="5">
    <source>
        <dbReference type="ARBA" id="ARBA00022989"/>
    </source>
</evidence>
<gene>
    <name evidence="9" type="ORF">OEV98_14090</name>
</gene>
<dbReference type="InterPro" id="IPR045276">
    <property type="entry name" value="YbiO_bact"/>
</dbReference>
<evidence type="ECO:0000256" key="2">
    <source>
        <dbReference type="ARBA" id="ARBA00008017"/>
    </source>
</evidence>
<evidence type="ECO:0000256" key="7">
    <source>
        <dbReference type="SAM" id="Phobius"/>
    </source>
</evidence>
<comment type="caution">
    <text evidence="9">The sequence shown here is derived from an EMBL/GenBank/DDBJ whole genome shotgun (WGS) entry which is preliminary data.</text>
</comment>
<feature type="transmembrane region" description="Helical" evidence="7">
    <location>
        <begin position="93"/>
        <end position="112"/>
    </location>
</feature>
<accession>A0AAE3IZ13</accession>
<proteinExistence type="inferred from homology"/>
<evidence type="ECO:0000313" key="10">
    <source>
        <dbReference type="Proteomes" id="UP001209318"/>
    </source>
</evidence>
<reference evidence="9" key="1">
    <citation type="submission" date="2022-10" db="EMBL/GenBank/DDBJ databases">
        <title>Description of Fervidibacillus gen. nov. in the family Fervidibacillaceae fam. nov. with two species, Fervidibacillus albus sp. nov., and Fervidibacillus halotolerans sp. nov., isolated from tidal flat sediments.</title>
        <authorList>
            <person name="Kwon K.K."/>
            <person name="Yang S.-H."/>
        </authorList>
    </citation>
    <scope>NUCLEOTIDE SEQUENCE</scope>
    <source>
        <strain evidence="9">JCM 19140</strain>
    </source>
</reference>
<dbReference type="InterPro" id="IPR023408">
    <property type="entry name" value="MscS_beta-dom_sf"/>
</dbReference>
<evidence type="ECO:0000256" key="3">
    <source>
        <dbReference type="ARBA" id="ARBA00022475"/>
    </source>
</evidence>
<comment type="subcellular location">
    <subcellularLocation>
        <location evidence="1">Cell membrane</location>
        <topology evidence="1">Multi-pass membrane protein</topology>
    </subcellularLocation>
</comment>
<keyword evidence="10" id="KW-1185">Reference proteome</keyword>
<evidence type="ECO:0000256" key="4">
    <source>
        <dbReference type="ARBA" id="ARBA00022692"/>
    </source>
</evidence>
<evidence type="ECO:0000256" key="1">
    <source>
        <dbReference type="ARBA" id="ARBA00004651"/>
    </source>
</evidence>
<comment type="similarity">
    <text evidence="2">Belongs to the MscS (TC 1.A.23) family.</text>
</comment>
<keyword evidence="6 7" id="KW-0472">Membrane</keyword>
<evidence type="ECO:0000256" key="6">
    <source>
        <dbReference type="ARBA" id="ARBA00023136"/>
    </source>
</evidence>
<dbReference type="EMBL" id="JAOUSF010000005">
    <property type="protein sequence ID" value="MCU9614670.1"/>
    <property type="molecule type" value="Genomic_DNA"/>
</dbReference>
<dbReference type="PANTHER" id="PTHR30460">
    <property type="entry name" value="MODERATE CONDUCTANCE MECHANOSENSITIVE CHANNEL YBIO"/>
    <property type="match status" value="1"/>
</dbReference>
<dbReference type="Gene3D" id="1.10.287.1260">
    <property type="match status" value="1"/>
</dbReference>
<feature type="domain" description="Mechanosensitive ion channel MscS" evidence="8">
    <location>
        <begin position="111"/>
        <end position="171"/>
    </location>
</feature>
<dbReference type="SUPFAM" id="SSF50182">
    <property type="entry name" value="Sm-like ribonucleoproteins"/>
    <property type="match status" value="1"/>
</dbReference>
<name>A0AAE3IZ13_9BACI</name>
<dbReference type="PANTHER" id="PTHR30460:SF1">
    <property type="entry name" value="MECHANOSENSITIVE ION CHANNEL"/>
    <property type="match status" value="1"/>
</dbReference>
<dbReference type="InterPro" id="IPR006685">
    <property type="entry name" value="MscS_channel_2nd"/>
</dbReference>
<feature type="transmembrane region" description="Helical" evidence="7">
    <location>
        <begin position="65"/>
        <end position="87"/>
    </location>
</feature>
<keyword evidence="3" id="KW-1003">Cell membrane</keyword>
<dbReference type="GO" id="GO:0005886">
    <property type="term" value="C:plasma membrane"/>
    <property type="evidence" value="ECO:0007669"/>
    <property type="project" value="UniProtKB-SubCell"/>
</dbReference>
<dbReference type="InterPro" id="IPR011066">
    <property type="entry name" value="MscS_channel_C_sf"/>
</dbReference>
<dbReference type="SUPFAM" id="SSF82861">
    <property type="entry name" value="Mechanosensitive channel protein MscS (YggB), transmembrane region"/>
    <property type="match status" value="1"/>
</dbReference>
<keyword evidence="5 7" id="KW-1133">Transmembrane helix</keyword>
<feature type="transmembrane region" description="Helical" evidence="7">
    <location>
        <begin position="22"/>
        <end position="44"/>
    </location>
</feature>
<dbReference type="GO" id="GO:0008381">
    <property type="term" value="F:mechanosensitive monoatomic ion channel activity"/>
    <property type="evidence" value="ECO:0007669"/>
    <property type="project" value="InterPro"/>
</dbReference>
<dbReference type="InterPro" id="IPR010920">
    <property type="entry name" value="LSM_dom_sf"/>
</dbReference>
<dbReference type="AlphaFoldDB" id="A0AAE3IZ13"/>
<keyword evidence="4 7" id="KW-0812">Transmembrane</keyword>